<evidence type="ECO:0000313" key="9">
    <source>
        <dbReference type="Proteomes" id="UP000324065"/>
    </source>
</evidence>
<evidence type="ECO:0000256" key="6">
    <source>
        <dbReference type="SAM" id="MobiDB-lite"/>
    </source>
</evidence>
<feature type="region of interest" description="Disordered" evidence="6">
    <location>
        <begin position="84"/>
        <end position="108"/>
    </location>
</feature>
<dbReference type="SUPFAM" id="SSF51445">
    <property type="entry name" value="(Trans)glycosidases"/>
    <property type="match status" value="1"/>
</dbReference>
<accession>A0A5M6IIV1</accession>
<dbReference type="InterPro" id="IPR008026">
    <property type="entry name" value="Herpes_ICP47"/>
</dbReference>
<dbReference type="GO" id="GO:0042025">
    <property type="term" value="C:host cell nucleus"/>
    <property type="evidence" value="ECO:0007669"/>
    <property type="project" value="UniProtKB-SubCell"/>
</dbReference>
<dbReference type="OrthoDB" id="30037at2"/>
<sequence length="425" mass="45805">MTVPRKRMTRTAATRMGALGLAIATGLAAAPPTPAHAQEAQSPGTERLMDQLRDLGLAPEQEGMDAQGLVDDSDRRGGLMDRYRQEREAREAARRAAEDPGEPLLAVPPTLMPNVREELRRVVQELSRYARSRDPGFAVLARNGTPLAFRAHREAVLEAAKAAAAGAGVTDPDSPAAGVGEPAAGFLGAVDGIVMDGQFCGEPPVSDEDLARLGSLNLVLISIDHCADLEVVAEARRRAAEAGVMIHADTDPNGRLDTVPEGHPYGENAENITDPHQARSVLVLNDARGYGESSRLIGALRDTNHDLLILNPFALGSVALGREDVAALRYKKLGARRMVLATFDVGMAHETAYYWSPGWSPGEPRWLQATARGRPGAQFTAFWDPAWKALLSTFFVAVMDLGYDGIVFEGLDSLHRWEAIMPLEQ</sequence>
<evidence type="ECO:0000313" key="8">
    <source>
        <dbReference type="EMBL" id="KAA5607538.1"/>
    </source>
</evidence>
<evidence type="ECO:0000256" key="7">
    <source>
        <dbReference type="SAM" id="SignalP"/>
    </source>
</evidence>
<dbReference type="GO" id="GO:0030430">
    <property type="term" value="C:host cell cytoplasm"/>
    <property type="evidence" value="ECO:0007669"/>
    <property type="project" value="UniProtKB-SubCell"/>
</dbReference>
<comment type="caution">
    <text evidence="8">The sequence shown here is derived from an EMBL/GenBank/DDBJ whole genome shotgun (WGS) entry which is preliminary data.</text>
</comment>
<feature type="compositionally biased region" description="Basic and acidic residues" evidence="6">
    <location>
        <begin position="84"/>
        <end position="98"/>
    </location>
</feature>
<feature type="chain" id="PRO_5024455843" description="Glycoside-hydrolase family GH114 TIM-barrel domain-containing protein" evidence="7">
    <location>
        <begin position="38"/>
        <end position="425"/>
    </location>
</feature>
<reference evidence="8 9" key="1">
    <citation type="submission" date="2019-09" db="EMBL/GenBank/DDBJ databases">
        <title>Genome sequence of Roseospira marina, one of the more divergent members of the non-sulfur purple photosynthetic bacterial family, the Rhodospirillaceae.</title>
        <authorList>
            <person name="Meyer T."/>
            <person name="Kyndt J."/>
        </authorList>
    </citation>
    <scope>NUCLEOTIDE SEQUENCE [LARGE SCALE GENOMIC DNA]</scope>
    <source>
        <strain evidence="8 9">DSM 15113</strain>
    </source>
</reference>
<keyword evidence="4" id="KW-0945">Host-virus interaction</keyword>
<dbReference type="Gene3D" id="3.20.20.70">
    <property type="entry name" value="Aldolase class I"/>
    <property type="match status" value="2"/>
</dbReference>
<evidence type="ECO:0000256" key="1">
    <source>
        <dbReference type="ARBA" id="ARBA00004147"/>
    </source>
</evidence>
<dbReference type="EMBL" id="VWPJ01000001">
    <property type="protein sequence ID" value="KAA5607538.1"/>
    <property type="molecule type" value="Genomic_DNA"/>
</dbReference>
<evidence type="ECO:0000256" key="2">
    <source>
        <dbReference type="ARBA" id="ARBA00004192"/>
    </source>
</evidence>
<keyword evidence="3" id="KW-1048">Host nucleus</keyword>
<evidence type="ECO:0000256" key="4">
    <source>
        <dbReference type="ARBA" id="ARBA00022581"/>
    </source>
</evidence>
<dbReference type="AlphaFoldDB" id="A0A5M6IIV1"/>
<protein>
    <recommendedName>
        <fullName evidence="10">Glycoside-hydrolase family GH114 TIM-barrel domain-containing protein</fullName>
    </recommendedName>
</protein>
<proteinExistence type="predicted"/>
<keyword evidence="9" id="KW-1185">Reference proteome</keyword>
<keyword evidence="5" id="KW-1035">Host cytoplasm</keyword>
<name>A0A5M6IIV1_9PROT</name>
<dbReference type="GO" id="GO:0052031">
    <property type="term" value="P:symbiont-mediated perturbation of host defense response"/>
    <property type="evidence" value="ECO:0007669"/>
    <property type="project" value="InterPro"/>
</dbReference>
<dbReference type="InterPro" id="IPR017853">
    <property type="entry name" value="GH"/>
</dbReference>
<gene>
    <name evidence="8" type="ORF">F1188_01880</name>
</gene>
<evidence type="ECO:0000256" key="5">
    <source>
        <dbReference type="ARBA" id="ARBA00023200"/>
    </source>
</evidence>
<dbReference type="Proteomes" id="UP000324065">
    <property type="component" value="Unassembled WGS sequence"/>
</dbReference>
<dbReference type="RefSeq" id="WP_150060671.1">
    <property type="nucleotide sequence ID" value="NZ_JACHII010000001.1"/>
</dbReference>
<feature type="signal peptide" evidence="7">
    <location>
        <begin position="1"/>
        <end position="37"/>
    </location>
</feature>
<dbReference type="InterPro" id="IPR013785">
    <property type="entry name" value="Aldolase_TIM"/>
</dbReference>
<organism evidence="8 9">
    <name type="scientific">Roseospira marina</name>
    <dbReference type="NCBI Taxonomy" id="140057"/>
    <lineage>
        <taxon>Bacteria</taxon>
        <taxon>Pseudomonadati</taxon>
        <taxon>Pseudomonadota</taxon>
        <taxon>Alphaproteobacteria</taxon>
        <taxon>Rhodospirillales</taxon>
        <taxon>Rhodospirillaceae</taxon>
        <taxon>Roseospira</taxon>
    </lineage>
</organism>
<evidence type="ECO:0000256" key="3">
    <source>
        <dbReference type="ARBA" id="ARBA00022562"/>
    </source>
</evidence>
<evidence type="ECO:0008006" key="10">
    <source>
        <dbReference type="Google" id="ProtNLM"/>
    </source>
</evidence>
<feature type="region of interest" description="Disordered" evidence="6">
    <location>
        <begin position="59"/>
        <end position="78"/>
    </location>
</feature>
<keyword evidence="7" id="KW-0732">Signal</keyword>
<comment type="subcellular location">
    <subcellularLocation>
        <location evidence="2">Host cytoplasm</location>
    </subcellularLocation>
    <subcellularLocation>
        <location evidence="1">Host nucleus</location>
    </subcellularLocation>
</comment>
<dbReference type="Pfam" id="PF05363">
    <property type="entry name" value="Herpes_US12"/>
    <property type="match status" value="1"/>
</dbReference>